<dbReference type="RefSeq" id="WP_082417984.1">
    <property type="nucleotide sequence ID" value="NZ_CP071249.1"/>
</dbReference>
<name>A0A9Q9FGH0_9FIRM</name>
<accession>A0A9Q9FGH0</accession>
<dbReference type="AlphaFoldDB" id="A0A9Q9FGH0"/>
<gene>
    <name evidence="1" type="ORF">J0J69_11740</name>
    <name evidence="2" type="ORF">J0J70_02200</name>
</gene>
<keyword evidence="3" id="KW-1185">Reference proteome</keyword>
<evidence type="ECO:0000313" key="2">
    <source>
        <dbReference type="EMBL" id="UUF09642.1"/>
    </source>
</evidence>
<dbReference type="EMBL" id="CP071250">
    <property type="protein sequence ID" value="UUF09642.1"/>
    <property type="molecule type" value="Genomic_DNA"/>
</dbReference>
<organism evidence="2 4">
    <name type="scientific">Turicibacter bilis</name>
    <dbReference type="NCBI Taxonomy" id="2735723"/>
    <lineage>
        <taxon>Bacteria</taxon>
        <taxon>Bacillati</taxon>
        <taxon>Bacillota</taxon>
        <taxon>Erysipelotrichia</taxon>
        <taxon>Erysipelotrichales</taxon>
        <taxon>Turicibacteraceae</taxon>
        <taxon>Turicibacter</taxon>
    </lineage>
</organism>
<protein>
    <submittedName>
        <fullName evidence="2">Energy coupling factor transporter S component ThiW</fullName>
    </submittedName>
</protein>
<evidence type="ECO:0000313" key="1">
    <source>
        <dbReference type="EMBL" id="UUF07315.1"/>
    </source>
</evidence>
<dbReference type="EMBL" id="CP071249">
    <property type="protein sequence ID" value="UUF07315.1"/>
    <property type="molecule type" value="Genomic_DNA"/>
</dbReference>
<dbReference type="InterPro" id="IPR012652">
    <property type="entry name" value="ThiW"/>
</dbReference>
<dbReference type="Pfam" id="PF09512">
    <property type="entry name" value="ThiW"/>
    <property type="match status" value="1"/>
</dbReference>
<evidence type="ECO:0000313" key="3">
    <source>
        <dbReference type="Proteomes" id="UP001058016"/>
    </source>
</evidence>
<reference evidence="2 3" key="1">
    <citation type="submission" date="2021-03" db="EMBL/GenBank/DDBJ databases">
        <title>Comparative Genomics and Metabolomics in the genus Turicibacter.</title>
        <authorList>
            <person name="Maki J."/>
            <person name="Looft T."/>
        </authorList>
    </citation>
    <scope>NUCLEOTIDE SEQUENCE</scope>
    <source>
        <strain evidence="2">ISU324</strain>
        <strain evidence="1 3">MMM721</strain>
    </source>
</reference>
<dbReference type="Proteomes" id="UP001058016">
    <property type="component" value="Chromosome"/>
</dbReference>
<sequence>MGSGLEFPRSIVGAFFSRIFIKQIELAVSDEIIGTWILGALLTYPLSTLVLGKEVAVLVYLVLFQLVWEK</sequence>
<proteinExistence type="predicted"/>
<dbReference type="Proteomes" id="UP001058072">
    <property type="component" value="Chromosome"/>
</dbReference>
<evidence type="ECO:0000313" key="4">
    <source>
        <dbReference type="Proteomes" id="UP001058072"/>
    </source>
</evidence>